<dbReference type="AlphaFoldDB" id="A0AA38WII2"/>
<dbReference type="Proteomes" id="UP001172457">
    <property type="component" value="Chromosome 4"/>
</dbReference>
<comment type="caution">
    <text evidence="3">The sequence shown here is derived from an EMBL/GenBank/DDBJ whole genome shotgun (WGS) entry which is preliminary data.</text>
</comment>
<accession>A0AA38WII2</accession>
<dbReference type="Gene3D" id="3.60.40.10">
    <property type="entry name" value="PPM-type phosphatase domain"/>
    <property type="match status" value="1"/>
</dbReference>
<feature type="region of interest" description="Disordered" evidence="1">
    <location>
        <begin position="210"/>
        <end position="245"/>
    </location>
</feature>
<sequence>MYLASNPVQHQRTKHVERDLHFVRERVAIGHVRVLHVPPAYQYADIFTKGLPTSLFLDFRNSLNILLPLDQTTRSMYALPPCVRGYKFFKSTLSAILAASSSVGTSQSPSVAITMHSLEVVRWNAFTSEDGITRGDAYMRPWVIPSLEVKAFHRTTSDECMVIVTDGLWDVLTDDEAAKIVLKVLQKKRGSKNAAQVATNYLLRFANPTSPTAKACSPGSKPPYLQNASPRARTQKSTPVGHPSAGSGGFVDRLVEYVIAYKRPIVGLRSRLPNDYVKEHYSYLSMAFVHITFSSSFFQHFNLFMNIHYNKMNGVFKPSFILYGITVGLLQPA</sequence>
<evidence type="ECO:0000313" key="3">
    <source>
        <dbReference type="EMBL" id="KAJ9551164.1"/>
    </source>
</evidence>
<gene>
    <name evidence="3" type="ORF">OSB04_015209</name>
</gene>
<organism evidence="3 4">
    <name type="scientific">Centaurea solstitialis</name>
    <name type="common">yellow star-thistle</name>
    <dbReference type="NCBI Taxonomy" id="347529"/>
    <lineage>
        <taxon>Eukaryota</taxon>
        <taxon>Viridiplantae</taxon>
        <taxon>Streptophyta</taxon>
        <taxon>Embryophyta</taxon>
        <taxon>Tracheophyta</taxon>
        <taxon>Spermatophyta</taxon>
        <taxon>Magnoliopsida</taxon>
        <taxon>eudicotyledons</taxon>
        <taxon>Gunneridae</taxon>
        <taxon>Pentapetalae</taxon>
        <taxon>asterids</taxon>
        <taxon>campanulids</taxon>
        <taxon>Asterales</taxon>
        <taxon>Asteraceae</taxon>
        <taxon>Carduoideae</taxon>
        <taxon>Cardueae</taxon>
        <taxon>Centaureinae</taxon>
        <taxon>Centaurea</taxon>
    </lineage>
</organism>
<evidence type="ECO:0000256" key="1">
    <source>
        <dbReference type="SAM" id="MobiDB-lite"/>
    </source>
</evidence>
<dbReference type="SUPFAM" id="SSF81606">
    <property type="entry name" value="PP2C-like"/>
    <property type="match status" value="1"/>
</dbReference>
<dbReference type="InterPro" id="IPR001932">
    <property type="entry name" value="PPM-type_phosphatase-like_dom"/>
</dbReference>
<dbReference type="InterPro" id="IPR036457">
    <property type="entry name" value="PPM-type-like_dom_sf"/>
</dbReference>
<evidence type="ECO:0000313" key="4">
    <source>
        <dbReference type="Proteomes" id="UP001172457"/>
    </source>
</evidence>
<dbReference type="Pfam" id="PF00481">
    <property type="entry name" value="PP2C"/>
    <property type="match status" value="1"/>
</dbReference>
<evidence type="ECO:0000259" key="2">
    <source>
        <dbReference type="Pfam" id="PF00481"/>
    </source>
</evidence>
<protein>
    <recommendedName>
        <fullName evidence="2">PPM-type phosphatase domain-containing protein</fullName>
    </recommendedName>
</protein>
<name>A0AA38WII2_9ASTR</name>
<feature type="domain" description="PPM-type phosphatase" evidence="2">
    <location>
        <begin position="135"/>
        <end position="199"/>
    </location>
</feature>
<dbReference type="CDD" id="cd09272">
    <property type="entry name" value="RNase_HI_RT_Ty1"/>
    <property type="match status" value="1"/>
</dbReference>
<proteinExistence type="predicted"/>
<reference evidence="3" key="1">
    <citation type="submission" date="2023-03" db="EMBL/GenBank/DDBJ databases">
        <title>Chromosome-scale reference genome and RAD-based genetic map of yellow starthistle (Centaurea solstitialis) reveal putative structural variation and QTLs associated with invader traits.</title>
        <authorList>
            <person name="Reatini B."/>
            <person name="Cang F.A."/>
            <person name="Jiang Q."/>
            <person name="Mckibben M.T.W."/>
            <person name="Barker M.S."/>
            <person name="Rieseberg L.H."/>
            <person name="Dlugosch K.M."/>
        </authorList>
    </citation>
    <scope>NUCLEOTIDE SEQUENCE</scope>
    <source>
        <strain evidence="3">CAN-66</strain>
        <tissue evidence="3">Leaf</tissue>
    </source>
</reference>
<dbReference type="EMBL" id="JARYMX010000004">
    <property type="protein sequence ID" value="KAJ9551164.1"/>
    <property type="molecule type" value="Genomic_DNA"/>
</dbReference>
<keyword evidence="4" id="KW-1185">Reference proteome</keyword>